<evidence type="ECO:0008006" key="3">
    <source>
        <dbReference type="Google" id="ProtNLM"/>
    </source>
</evidence>
<dbReference type="PROSITE" id="PS51257">
    <property type="entry name" value="PROKAR_LIPOPROTEIN"/>
    <property type="match status" value="1"/>
</dbReference>
<organism evidence="1 2">
    <name type="scientific">Hypericibacter adhaerens</name>
    <dbReference type="NCBI Taxonomy" id="2602016"/>
    <lineage>
        <taxon>Bacteria</taxon>
        <taxon>Pseudomonadati</taxon>
        <taxon>Pseudomonadota</taxon>
        <taxon>Alphaproteobacteria</taxon>
        <taxon>Rhodospirillales</taxon>
        <taxon>Dongiaceae</taxon>
        <taxon>Hypericibacter</taxon>
    </lineage>
</organism>
<dbReference type="OrthoDB" id="5471992at2"/>
<name>A0A5J6MZD1_9PROT</name>
<protein>
    <recommendedName>
        <fullName evidence="3">Lipoprotein</fullName>
    </recommendedName>
</protein>
<gene>
    <name evidence="1" type="ORF">FRZ61_24390</name>
</gene>
<accession>A0A5J6MZD1</accession>
<dbReference type="AlphaFoldDB" id="A0A5J6MZD1"/>
<proteinExistence type="predicted"/>
<reference evidence="1 2" key="1">
    <citation type="submission" date="2019-08" db="EMBL/GenBank/DDBJ databases">
        <title>Hyperibacter terrae gen. nov., sp. nov. and Hyperibacter viscosus sp. nov., two new members in the family Rhodospirillaceae isolated from the rhizosphere of Hypericum perforatum.</title>
        <authorList>
            <person name="Noviana Z."/>
        </authorList>
    </citation>
    <scope>NUCLEOTIDE SEQUENCE [LARGE SCALE GENOMIC DNA]</scope>
    <source>
        <strain evidence="1 2">R5959</strain>
    </source>
</reference>
<dbReference type="KEGG" id="hadh:FRZ61_24390"/>
<keyword evidence="2" id="KW-1185">Reference proteome</keyword>
<dbReference type="Proteomes" id="UP000325797">
    <property type="component" value="Chromosome"/>
</dbReference>
<dbReference type="EMBL" id="CP042582">
    <property type="protein sequence ID" value="QEX22507.1"/>
    <property type="molecule type" value="Genomic_DNA"/>
</dbReference>
<evidence type="ECO:0000313" key="2">
    <source>
        <dbReference type="Proteomes" id="UP000325797"/>
    </source>
</evidence>
<dbReference type="RefSeq" id="WP_151117986.1">
    <property type="nucleotide sequence ID" value="NZ_CP042582.1"/>
</dbReference>
<evidence type="ECO:0000313" key="1">
    <source>
        <dbReference type="EMBL" id="QEX22507.1"/>
    </source>
</evidence>
<sequence>MAHRSPVPPLALPLFLLIFLLLFGCSSLEEHRVGGLVEHAPTPAAFRVCHGSNCHIETPVTLTAGDWARVRAQFQPAPATALDELRRISSAVGLMERLVAPQAGTGKDVGRNLAVADQSTQLDCVDEAVNSSTYLHMFADDGLLRFVGVEAPAHRGGVILAHNTAVVRDLATGQRYAVDSWFYDNGAPAVILPLQTWLAGWEPGDSAPTVAANTPTAIQSGAAVP</sequence>